<dbReference type="RefSeq" id="WP_020634759.1">
    <property type="nucleotide sequence ID" value="NZ_KB913032.1"/>
</dbReference>
<keyword evidence="2" id="KW-1185">Reference proteome</keyword>
<accession>A0A229RSM5</accession>
<proteinExistence type="predicted"/>
<reference evidence="1 2" key="1">
    <citation type="submission" date="2017-07" db="EMBL/GenBank/DDBJ databases">
        <title>Amycolatopsis alba DSM 44262 Genome sequencing and assembly.</title>
        <authorList>
            <person name="Kaur N."/>
            <person name="Mayilraj S."/>
        </authorList>
    </citation>
    <scope>NUCLEOTIDE SEQUENCE [LARGE SCALE GENOMIC DNA]</scope>
    <source>
        <strain evidence="1 2">DSM 44262</strain>
    </source>
</reference>
<evidence type="ECO:0000313" key="2">
    <source>
        <dbReference type="Proteomes" id="UP000215563"/>
    </source>
</evidence>
<protein>
    <submittedName>
        <fullName evidence="1">Uncharacterized protein</fullName>
    </submittedName>
</protein>
<gene>
    <name evidence="1" type="ORF">CFP75_17990</name>
</gene>
<dbReference type="AlphaFoldDB" id="A0A229RSM5"/>
<comment type="caution">
    <text evidence="1">The sequence shown here is derived from an EMBL/GenBank/DDBJ whole genome shotgun (WGS) entry which is preliminary data.</text>
</comment>
<dbReference type="Proteomes" id="UP000215563">
    <property type="component" value="Unassembled WGS sequence"/>
</dbReference>
<evidence type="ECO:0000313" key="1">
    <source>
        <dbReference type="EMBL" id="OXM49662.1"/>
    </source>
</evidence>
<organism evidence="1 2">
    <name type="scientific">Amycolatopsis alba DSM 44262</name>
    <dbReference type="NCBI Taxonomy" id="1125972"/>
    <lineage>
        <taxon>Bacteria</taxon>
        <taxon>Bacillati</taxon>
        <taxon>Actinomycetota</taxon>
        <taxon>Actinomycetes</taxon>
        <taxon>Pseudonocardiales</taxon>
        <taxon>Pseudonocardiaceae</taxon>
        <taxon>Amycolatopsis</taxon>
    </lineage>
</organism>
<dbReference type="EMBL" id="NMQU01000047">
    <property type="protein sequence ID" value="OXM49662.1"/>
    <property type="molecule type" value="Genomic_DNA"/>
</dbReference>
<sequence length="115" mass="11951">MPDPILISISAALAAKAAVGLYDLVKRKFAKEPAADAALEAAVTTPSAPGVVQVLAERLGLAERDDPEFSARLRAEWAKVSTAQKAEDAKVINQISGDVGGKVLQAGDIHGNVTF</sequence>
<name>A0A229RSM5_AMYAL</name>
<dbReference type="OrthoDB" id="4555377at2"/>